<reference evidence="3" key="1">
    <citation type="submission" date="2018-12" db="EMBL/GenBank/DDBJ databases">
        <title>Complete genome sequence of Paenibacillus sp. MBLB1234.</title>
        <authorList>
            <person name="Nam Y.-D."/>
            <person name="Kang J."/>
            <person name="Chung W.-H."/>
            <person name="Park Y.S."/>
        </authorList>
    </citation>
    <scope>NUCLEOTIDE SEQUENCE [LARGE SCALE GENOMIC DNA]</scope>
    <source>
        <strain evidence="3">MBLB1234</strain>
    </source>
</reference>
<dbReference type="OrthoDB" id="8719215at2"/>
<dbReference type="Pfam" id="PF06486">
    <property type="entry name" value="DUF1093"/>
    <property type="match status" value="1"/>
</dbReference>
<accession>A0A3Q9I9N9</accession>
<evidence type="ECO:0000256" key="1">
    <source>
        <dbReference type="SAM" id="Phobius"/>
    </source>
</evidence>
<proteinExistence type="predicted"/>
<dbReference type="EMBL" id="CP034346">
    <property type="protein sequence ID" value="AZS15663.1"/>
    <property type="molecule type" value="Genomic_DNA"/>
</dbReference>
<protein>
    <submittedName>
        <fullName evidence="2">YxeA family protein</fullName>
    </submittedName>
</protein>
<keyword evidence="3" id="KW-1185">Reference proteome</keyword>
<dbReference type="RefSeq" id="WP_126999524.1">
    <property type="nucleotide sequence ID" value="NZ_CP034346.1"/>
</dbReference>
<feature type="transmembrane region" description="Helical" evidence="1">
    <location>
        <begin position="6"/>
        <end position="23"/>
    </location>
</feature>
<dbReference type="InterPro" id="IPR036166">
    <property type="entry name" value="YxeA-like_sf"/>
</dbReference>
<dbReference type="KEGG" id="plut:EI981_15255"/>
<dbReference type="Gene3D" id="2.40.50.480">
    <property type="match status" value="1"/>
</dbReference>
<gene>
    <name evidence="2" type="ORF">EI981_15255</name>
</gene>
<evidence type="ECO:0000313" key="3">
    <source>
        <dbReference type="Proteomes" id="UP000270678"/>
    </source>
</evidence>
<dbReference type="InterPro" id="IPR006542">
    <property type="entry name" value="DUF1093"/>
</dbReference>
<dbReference type="AlphaFoldDB" id="A0A3Q9I9N9"/>
<dbReference type="PANTHER" id="PTHR36433:SF2">
    <property type="entry name" value="YXEA FAMILY PROTEIN"/>
    <property type="match status" value="1"/>
</dbReference>
<keyword evidence="1" id="KW-0812">Transmembrane</keyword>
<dbReference type="SUPFAM" id="SSF159121">
    <property type="entry name" value="BC4932-like"/>
    <property type="match status" value="1"/>
</dbReference>
<sequence length="123" mass="14136">MKKGFFIGSGIILVLLIGFIVFIQNVNINRIGADSYYVQIQDSGKKIESKSDNGKIYTDYEYTMKGFNEDGKEKTFTFTAQKDLRKQAYLQVYLKGDEVKSYQEVQANELPEKAKQKLEGREN</sequence>
<organism evidence="2 3">
    <name type="scientific">Paenibacillus lutimineralis</name>
    <dbReference type="NCBI Taxonomy" id="2707005"/>
    <lineage>
        <taxon>Bacteria</taxon>
        <taxon>Bacillati</taxon>
        <taxon>Bacillota</taxon>
        <taxon>Bacilli</taxon>
        <taxon>Bacillales</taxon>
        <taxon>Paenibacillaceae</taxon>
        <taxon>Paenibacillus</taxon>
    </lineage>
</organism>
<evidence type="ECO:0000313" key="2">
    <source>
        <dbReference type="EMBL" id="AZS15663.1"/>
    </source>
</evidence>
<keyword evidence="1" id="KW-1133">Transmembrane helix</keyword>
<dbReference type="PANTHER" id="PTHR36433">
    <property type="entry name" value="HYPOTHETICAL CYTOSOLIC PROTEIN"/>
    <property type="match status" value="1"/>
</dbReference>
<dbReference type="NCBIfam" id="TIGR01655">
    <property type="entry name" value="yxeA_fam"/>
    <property type="match status" value="1"/>
</dbReference>
<name>A0A3Q9I9N9_9BACL</name>
<dbReference type="Proteomes" id="UP000270678">
    <property type="component" value="Chromosome"/>
</dbReference>
<keyword evidence="1" id="KW-0472">Membrane</keyword>